<keyword evidence="3" id="KW-1185">Reference proteome</keyword>
<evidence type="ECO:0000259" key="1">
    <source>
        <dbReference type="Pfam" id="PF14667"/>
    </source>
</evidence>
<dbReference type="Proteomes" id="UP000254869">
    <property type="component" value="Unassembled WGS sequence"/>
</dbReference>
<dbReference type="EMBL" id="QQBC01000010">
    <property type="protein sequence ID" value="RDI63476.1"/>
    <property type="molecule type" value="Genomic_DNA"/>
</dbReference>
<gene>
    <name evidence="2" type="ORF">DFR76_110173</name>
</gene>
<dbReference type="SUPFAM" id="SSF51182">
    <property type="entry name" value="RmlC-like cupins"/>
    <property type="match status" value="1"/>
</dbReference>
<dbReference type="AlphaFoldDB" id="A0A370HY90"/>
<sequence length="136" mass="15029">MYVVALDVSTDDRGWSYSILDEQLSRIGAIRDVHIGEIRPGKIRGNHWHGRRREIIAVVATDRWSLHWDTGAGTPVRTRCFEAGAVAVAPPRGWSHAVRNDGAAALWIFAASDAPYDRHETDPVARDAIPRVVVGP</sequence>
<dbReference type="InterPro" id="IPR029303">
    <property type="entry name" value="CapF_C"/>
</dbReference>
<accession>A0A370HY90</accession>
<dbReference type="Gene3D" id="2.60.120.10">
    <property type="entry name" value="Jelly Rolls"/>
    <property type="match status" value="1"/>
</dbReference>
<protein>
    <recommendedName>
        <fullName evidence="1">Capsular polysaccharide assembling protein CapF C-terminal domain-containing protein</fullName>
    </recommendedName>
</protein>
<comment type="caution">
    <text evidence="2">The sequence shown here is derived from an EMBL/GenBank/DDBJ whole genome shotgun (WGS) entry which is preliminary data.</text>
</comment>
<dbReference type="STRING" id="1210086.GCA_001613105_05963"/>
<reference evidence="2 3" key="1">
    <citation type="submission" date="2018-07" db="EMBL/GenBank/DDBJ databases">
        <title>Genomic Encyclopedia of Type Strains, Phase IV (KMG-IV): sequencing the most valuable type-strain genomes for metagenomic binning, comparative biology and taxonomic classification.</title>
        <authorList>
            <person name="Goeker M."/>
        </authorList>
    </citation>
    <scope>NUCLEOTIDE SEQUENCE [LARGE SCALE GENOMIC DNA]</scope>
    <source>
        <strain evidence="2 3">DSM 44290</strain>
    </source>
</reference>
<evidence type="ECO:0000313" key="3">
    <source>
        <dbReference type="Proteomes" id="UP000254869"/>
    </source>
</evidence>
<organism evidence="2 3">
    <name type="scientific">Nocardia pseudobrasiliensis</name>
    <dbReference type="NCBI Taxonomy" id="45979"/>
    <lineage>
        <taxon>Bacteria</taxon>
        <taxon>Bacillati</taxon>
        <taxon>Actinomycetota</taxon>
        <taxon>Actinomycetes</taxon>
        <taxon>Mycobacteriales</taxon>
        <taxon>Nocardiaceae</taxon>
        <taxon>Nocardia</taxon>
    </lineage>
</organism>
<dbReference type="Pfam" id="PF14667">
    <property type="entry name" value="Polysacc_synt_C"/>
    <property type="match status" value="1"/>
</dbReference>
<name>A0A370HY90_9NOCA</name>
<proteinExistence type="predicted"/>
<dbReference type="InterPro" id="IPR011051">
    <property type="entry name" value="RmlC_Cupin_sf"/>
</dbReference>
<evidence type="ECO:0000313" key="2">
    <source>
        <dbReference type="EMBL" id="RDI63476.1"/>
    </source>
</evidence>
<dbReference type="InterPro" id="IPR014710">
    <property type="entry name" value="RmlC-like_jellyroll"/>
</dbReference>
<feature type="domain" description="Capsular polysaccharide assembling protein CapF C-terminal" evidence="1">
    <location>
        <begin position="31"/>
        <end position="122"/>
    </location>
</feature>